<gene>
    <name evidence="2" type="ORF">CAMPLR22A2D_LOCUS1969</name>
</gene>
<evidence type="ECO:0000313" key="2">
    <source>
        <dbReference type="EMBL" id="SPT17361.1"/>
    </source>
</evidence>
<organism evidence="2 3">
    <name type="scientific">Triticum aestivum</name>
    <name type="common">Wheat</name>
    <dbReference type="NCBI Taxonomy" id="4565"/>
    <lineage>
        <taxon>Eukaryota</taxon>
        <taxon>Viridiplantae</taxon>
        <taxon>Streptophyta</taxon>
        <taxon>Embryophyta</taxon>
        <taxon>Tracheophyta</taxon>
        <taxon>Spermatophyta</taxon>
        <taxon>Magnoliopsida</taxon>
        <taxon>Liliopsida</taxon>
        <taxon>Poales</taxon>
        <taxon>Poaceae</taxon>
        <taxon>BOP clade</taxon>
        <taxon>Pooideae</taxon>
        <taxon>Triticodae</taxon>
        <taxon>Triticeae</taxon>
        <taxon>Triticinae</taxon>
        <taxon>Triticum</taxon>
    </lineage>
</organism>
<name>A0A7H4LFH3_WHEAT</name>
<dbReference type="PANTHER" id="PTHR47510">
    <property type="entry name" value="REVERSE TRANSCRIPTASE DOMAIN-CONTAINING PROTEIN"/>
    <property type="match status" value="1"/>
</dbReference>
<sequence length="124" mass="14615">MKMATCIHKVASEEFGVSRGRRSEDKDTWWWNDDVQKAIKEKKDCFKRLYLDKSADNIEKYKMAKKAAKRAVSEARGRAYEDLYQWLGTKEGERDIYKMAKIRERKTGILAKLNASRTEQTNSW</sequence>
<proteinExistence type="predicted"/>
<evidence type="ECO:0000313" key="3">
    <source>
        <dbReference type="Proteomes" id="UP000280104"/>
    </source>
</evidence>
<dbReference type="AlphaFoldDB" id="A0A7H4LFH3"/>
<reference evidence="2 3" key="1">
    <citation type="submission" date="2018-05" db="EMBL/GenBank/DDBJ databases">
        <authorList>
            <person name="Thind KAUR A."/>
        </authorList>
    </citation>
    <scope>NUCLEOTIDE SEQUENCE [LARGE SCALE GENOMIC DNA]</scope>
</reference>
<dbReference type="EMBL" id="LS480641">
    <property type="protein sequence ID" value="SPT17361.1"/>
    <property type="molecule type" value="Genomic_DNA"/>
</dbReference>
<accession>A0A7H4LFH3</accession>
<protein>
    <submittedName>
        <fullName evidence="2">Uncharacterized protein</fullName>
    </submittedName>
</protein>
<keyword evidence="1" id="KW-0175">Coiled coil</keyword>
<dbReference type="Proteomes" id="UP000280104">
    <property type="component" value="Chromosome II"/>
</dbReference>
<evidence type="ECO:0000256" key="1">
    <source>
        <dbReference type="SAM" id="Coils"/>
    </source>
</evidence>
<feature type="coiled-coil region" evidence="1">
    <location>
        <begin position="51"/>
        <end position="78"/>
    </location>
</feature>
<dbReference type="PANTHER" id="PTHR47510:SF3">
    <property type="entry name" value="ENDO_EXONUCLEASE_PHOSPHATASE DOMAIN-CONTAINING PROTEIN"/>
    <property type="match status" value="1"/>
</dbReference>